<feature type="domain" description="Nuclear pore protein Nup188 C-terminal" evidence="8">
    <location>
        <begin position="1443"/>
        <end position="1625"/>
    </location>
</feature>
<accession>A0A0D7BFT7</accession>
<protein>
    <submittedName>
        <fullName evidence="10">Uncharacterized protein</fullName>
    </submittedName>
</protein>
<name>A0A0D7BFT7_9AGAR</name>
<evidence type="ECO:0000256" key="4">
    <source>
        <dbReference type="ARBA" id="ARBA00022927"/>
    </source>
</evidence>
<evidence type="ECO:0000256" key="6">
    <source>
        <dbReference type="ARBA" id="ARBA00023132"/>
    </source>
</evidence>
<dbReference type="GO" id="GO:0006405">
    <property type="term" value="P:RNA export from nucleus"/>
    <property type="evidence" value="ECO:0007669"/>
    <property type="project" value="TreeGrafter"/>
</dbReference>
<dbReference type="Gene3D" id="1.25.10.70">
    <property type="match status" value="1"/>
</dbReference>
<dbReference type="GO" id="GO:0017056">
    <property type="term" value="F:structural constituent of nuclear pore"/>
    <property type="evidence" value="ECO:0007669"/>
    <property type="project" value="InterPro"/>
</dbReference>
<dbReference type="PANTHER" id="PTHR31431:SF1">
    <property type="entry name" value="NUCLEOPORIN NUP188"/>
    <property type="match status" value="1"/>
</dbReference>
<evidence type="ECO:0000256" key="7">
    <source>
        <dbReference type="ARBA" id="ARBA00023242"/>
    </source>
</evidence>
<evidence type="ECO:0000259" key="8">
    <source>
        <dbReference type="Pfam" id="PF18378"/>
    </source>
</evidence>
<dbReference type="Proteomes" id="UP000054007">
    <property type="component" value="Unassembled WGS sequence"/>
</dbReference>
<dbReference type="GO" id="GO:0006606">
    <property type="term" value="P:protein import into nucleus"/>
    <property type="evidence" value="ECO:0007669"/>
    <property type="project" value="TreeGrafter"/>
</dbReference>
<keyword evidence="5" id="KW-0811">Translocation</keyword>
<reference evidence="10 11" key="1">
    <citation type="journal article" date="2015" name="Fungal Genet. Biol.">
        <title>Evolution of novel wood decay mechanisms in Agaricales revealed by the genome sequences of Fistulina hepatica and Cylindrobasidium torrendii.</title>
        <authorList>
            <person name="Floudas D."/>
            <person name="Held B.W."/>
            <person name="Riley R."/>
            <person name="Nagy L.G."/>
            <person name="Koehler G."/>
            <person name="Ransdell A.S."/>
            <person name="Younus H."/>
            <person name="Chow J."/>
            <person name="Chiniquy J."/>
            <person name="Lipzen A."/>
            <person name="Tritt A."/>
            <person name="Sun H."/>
            <person name="Haridas S."/>
            <person name="LaButti K."/>
            <person name="Ohm R.A."/>
            <person name="Kues U."/>
            <person name="Blanchette R.A."/>
            <person name="Grigoriev I.V."/>
            <person name="Minto R.E."/>
            <person name="Hibbett D.S."/>
        </authorList>
    </citation>
    <scope>NUCLEOTIDE SEQUENCE [LARGE SCALE GENOMIC DNA]</scope>
    <source>
        <strain evidence="10 11">FP15055 ss-10</strain>
    </source>
</reference>
<evidence type="ECO:0000313" key="10">
    <source>
        <dbReference type="EMBL" id="KIY69357.1"/>
    </source>
</evidence>
<dbReference type="GO" id="GO:0051028">
    <property type="term" value="P:mRNA transport"/>
    <property type="evidence" value="ECO:0007669"/>
    <property type="project" value="UniProtKB-KW"/>
</dbReference>
<dbReference type="OrthoDB" id="102511at2759"/>
<evidence type="ECO:0000259" key="9">
    <source>
        <dbReference type="Pfam" id="PF21093"/>
    </source>
</evidence>
<evidence type="ECO:0000256" key="5">
    <source>
        <dbReference type="ARBA" id="ARBA00023010"/>
    </source>
</evidence>
<evidence type="ECO:0000256" key="1">
    <source>
        <dbReference type="ARBA" id="ARBA00004567"/>
    </source>
</evidence>
<keyword evidence="4" id="KW-0653">Protein transport</keyword>
<keyword evidence="3" id="KW-0509">mRNA transport</keyword>
<evidence type="ECO:0000313" key="11">
    <source>
        <dbReference type="Proteomes" id="UP000054007"/>
    </source>
</evidence>
<feature type="domain" description="Nucleoporin Nup188 N-terminal subdomain III" evidence="9">
    <location>
        <begin position="676"/>
        <end position="1084"/>
    </location>
</feature>
<dbReference type="Pfam" id="PF18378">
    <property type="entry name" value="Nup188_C"/>
    <property type="match status" value="1"/>
</dbReference>
<evidence type="ECO:0000256" key="3">
    <source>
        <dbReference type="ARBA" id="ARBA00022816"/>
    </source>
</evidence>
<dbReference type="InterPro" id="IPR044840">
    <property type="entry name" value="Nup188"/>
</dbReference>
<organism evidence="10 11">
    <name type="scientific">Cylindrobasidium torrendii FP15055 ss-10</name>
    <dbReference type="NCBI Taxonomy" id="1314674"/>
    <lineage>
        <taxon>Eukaryota</taxon>
        <taxon>Fungi</taxon>
        <taxon>Dikarya</taxon>
        <taxon>Basidiomycota</taxon>
        <taxon>Agaricomycotina</taxon>
        <taxon>Agaricomycetes</taxon>
        <taxon>Agaricomycetidae</taxon>
        <taxon>Agaricales</taxon>
        <taxon>Marasmiineae</taxon>
        <taxon>Physalacriaceae</taxon>
        <taxon>Cylindrobasidium</taxon>
    </lineage>
</organism>
<keyword evidence="6" id="KW-0906">Nuclear pore complex</keyword>
<dbReference type="Pfam" id="PF21093">
    <property type="entry name" value="Nup188_N-subdom_III"/>
    <property type="match status" value="1"/>
</dbReference>
<keyword evidence="2" id="KW-0813">Transport</keyword>
<dbReference type="InterPro" id="IPR041634">
    <property type="entry name" value="Nup188_C"/>
</dbReference>
<sequence length="2010" mass="221806">MEKPDRSEIIDITYGQLHEYLSGRLEGTSPTKVEAILAPRVKQLQSFQHPFGTPSTASRQKIQSGSVTLEDGVVFSIEETNKEFIFAISAAFKIDEVHAFILLRSFMYNQGFPALDDSKLPLAEACVEAITPFYLSERLSVLRVLVPLFRAREDENDPAHKVSQLFLPKVLSDGPKFVQQILAEYTRKSREGFDKPLAQNAKQAYEWAKQNLKEQLCLLELLFWTMWGAVRCTGPLVEAILTTAFSTNLGNDYADSPIFFGAEAQVIEQDLAVMWNLITVEILELENLSDPDVTIINAVPSTTDDWYFTDPKSLERIHQLILKYDSSQFVCTHLAWTYTLTRVTTAATKLTSPQSQPGSPIILPPAWLPFIQALGGNRPIHAAILESCLRVDNHLFQMLHHMLTASPFFVTMLAFKADSSVTDTNVIAFRSVLKGLIVALLDMTSPESIPDAEGFMDVWIALFGRSEVHAVAKICRQYWEIDWHFWANRRAIFDVARSRFPIQVKPLLRLARAMTGAGFLDTDPLCASDDTNPSTDSSEDQQACGAFVFDFIDTLPSYSFVVPSASTFGSQALYEKVLDRSSAVGHTYRNVHPIILPGGSILPEHSIGRALTAEGGEFLAICWNHEHSGWKLMLDVLAEYVNQRSLYPSTKAPEIPVAHVLLTLEGAGVETEGGVDEGLVTDILNLIRSVVLDNPSQAAQLFGSMEADSTSAQPGIVQLTMGILDHAFASISPRSNKAAIPTSLISSALSVLSAVLTIPDKSIRVWIYLKSTTILFGTGRAPGTAASALQVERASGRYTVTLSMLHLVQQLFDDAMVISGTDDPQQKALKGDVLLSALRFIHSEIWVEHIGWRYANVGDRFDIGRRISSVFVKVLQNTPEDVGRAPFPALSAVVVDLLLLKASSSTVNPLVTSVAAGRTMLQTLSGARRQADVRKAVLLLQSKLHLTRLLLDRKGGIPESAGKLCLLEQVLSNQTVHSGVADASKARADPIDTLASYIIQRDVGSIAPLEAVRIITAMCRSLSALSPIPAIASHFGDAEAKTAEFSRHLGDPYEDMSLRFALWNFIAVAMDTEAALAEIFVSGQLQNDRKGRVRELEAPGTPRPKTVMAIARKALYETWDALWEANPQLLCAILRFLDVTWQHSVEHKWAIEELRKDTVLWSRLAQVASKDVGPVPDSKDISDDIVNIDGIRRSKMHDAVATFSYRLACKGHALHIIGLDIGQTYKKDSPSTKSESFKAVESHFRGEDELMELLGEAVVSSYQPELYDELVEFLQENVPSLSIEQLQVQDPLTEREYGDRFSLSPAFLHARLRPLQPDLNAMSVDLDLVECVERLLYAFNLNQSLTHSQLFLTDSARFILQEIAPHFRGDLSVRPNFITVAKALSSTLANERRLGDMVSTVHSKRLAVLQGVLEVAWFGVIDKEDQLKSFIDIIANVRAIIVNSAQRPIASLMGTCSTPFHRSLLQVLFWCMKNARSTLQLSKNVKSKHRQTVTEAVDATMTFVVDALHIVFSGAMTTLDQDLDRDMELLIAVFEQASRRDITPSSAKWLTACEDANIIEESLILWTRMDLVGLSDVSLLVNRRTPLYVRHVLLFHMSLASLPTPAERLASKGVVAAYSNNLISTAVSNGLIDITIPELSGHRSPAHYAYCTMLSVVSNVTAAIGRENHYFGVDICGMISLFGGQISRITAWSIGDPVSLELLEELELVVQLFFSLSESGPSTSHRDPAVDKKLRLFAPYALNLLQQVNHAITHPQQLASQFIAVTEEEQQLVDSKPANGDPLKRPLVVHLLHRFYRLSSDLIFTLLNTSRGYTVLLGDEDDWPLTEVILSPHSKVILEDPASIGTLMELGNSTIDLLSELVNLPAGQALITPGPLLSSKFAVGLNVKNAITVARRNIEAILVYASTQLAMSTLKPEVEASNEMDTDDLDVSMTAKSDGVLDRRAPRASVSMVASERLRRMTSDLGHELRDMNIRAGEQIKKSENVVKSGGVDLTSILAAFIKERIPSDS</sequence>
<dbReference type="EMBL" id="KN880485">
    <property type="protein sequence ID" value="KIY69357.1"/>
    <property type="molecule type" value="Genomic_DNA"/>
</dbReference>
<dbReference type="STRING" id="1314674.A0A0D7BFT7"/>
<dbReference type="InterPro" id="IPR048883">
    <property type="entry name" value="Nup188_N-subdom_III"/>
</dbReference>
<dbReference type="GO" id="GO:0044611">
    <property type="term" value="C:nuclear pore inner ring"/>
    <property type="evidence" value="ECO:0007669"/>
    <property type="project" value="TreeGrafter"/>
</dbReference>
<evidence type="ECO:0000256" key="2">
    <source>
        <dbReference type="ARBA" id="ARBA00022448"/>
    </source>
</evidence>
<gene>
    <name evidence="10" type="ORF">CYLTODRAFT_393808</name>
</gene>
<comment type="subcellular location">
    <subcellularLocation>
        <location evidence="1">Nucleus</location>
        <location evidence="1">Nuclear pore complex</location>
    </subcellularLocation>
</comment>
<dbReference type="PANTHER" id="PTHR31431">
    <property type="entry name" value="NUCLEOPORIN NUP188 HOMOLOG"/>
    <property type="match status" value="1"/>
</dbReference>
<keyword evidence="11" id="KW-1185">Reference proteome</keyword>
<proteinExistence type="predicted"/>
<keyword evidence="7" id="KW-0539">Nucleus</keyword>